<feature type="short sequence motif" description="HXTX 2" evidence="2">
    <location>
        <begin position="125"/>
        <end position="128"/>
    </location>
</feature>
<dbReference type="NCBIfam" id="TIGR02258">
    <property type="entry name" value="2_5_ligase"/>
    <property type="match status" value="1"/>
</dbReference>
<feature type="domain" description="Phosphoesterase HXTX" evidence="3">
    <location>
        <begin position="17"/>
        <end position="86"/>
    </location>
</feature>
<evidence type="ECO:0000256" key="1">
    <source>
        <dbReference type="ARBA" id="ARBA00022801"/>
    </source>
</evidence>
<dbReference type="Gene3D" id="3.90.1140.10">
    <property type="entry name" value="Cyclic phosphodiesterase"/>
    <property type="match status" value="1"/>
</dbReference>
<evidence type="ECO:0000259" key="3">
    <source>
        <dbReference type="Pfam" id="PF02834"/>
    </source>
</evidence>
<organism evidence="4 5">
    <name type="scientific">Paraglaciecola aquimarina</name>
    <dbReference type="NCBI Taxonomy" id="1235557"/>
    <lineage>
        <taxon>Bacteria</taxon>
        <taxon>Pseudomonadati</taxon>
        <taxon>Pseudomonadota</taxon>
        <taxon>Gammaproteobacteria</taxon>
        <taxon>Alteromonadales</taxon>
        <taxon>Alteromonadaceae</taxon>
        <taxon>Paraglaciecola</taxon>
    </lineage>
</organism>
<dbReference type="Proteomes" id="UP001247805">
    <property type="component" value="Unassembled WGS sequence"/>
</dbReference>
<comment type="similarity">
    <text evidence="2">Belongs to the 2H phosphoesterase superfamily. ThpR family.</text>
</comment>
<comment type="catalytic activity">
    <reaction evidence="2">
        <text>a 3'-end 2',3'-cyclophospho-ribonucleotide-RNA + H2O = a 3'-end 2'-phospho-ribonucleotide-RNA + H(+)</text>
        <dbReference type="Rhea" id="RHEA:11828"/>
        <dbReference type="Rhea" id="RHEA-COMP:10464"/>
        <dbReference type="Rhea" id="RHEA-COMP:17353"/>
        <dbReference type="ChEBI" id="CHEBI:15377"/>
        <dbReference type="ChEBI" id="CHEBI:15378"/>
        <dbReference type="ChEBI" id="CHEBI:83064"/>
        <dbReference type="ChEBI" id="CHEBI:173113"/>
        <dbReference type="EC" id="3.1.4.58"/>
    </reaction>
</comment>
<dbReference type="SUPFAM" id="SSF55144">
    <property type="entry name" value="LigT-like"/>
    <property type="match status" value="1"/>
</dbReference>
<dbReference type="PANTHER" id="PTHR35561">
    <property type="entry name" value="RNA 2',3'-CYCLIC PHOSPHODIESTERASE"/>
    <property type="match status" value="1"/>
</dbReference>
<evidence type="ECO:0000256" key="2">
    <source>
        <dbReference type="HAMAP-Rule" id="MF_01940"/>
    </source>
</evidence>
<dbReference type="RefSeq" id="WP_316024610.1">
    <property type="nucleotide sequence ID" value="NZ_JAWDIO010000002.1"/>
</dbReference>
<protein>
    <recommendedName>
        <fullName evidence="2">RNA 2',3'-cyclic phosphodiesterase</fullName>
        <shortName evidence="2">RNA 2',3'-CPDase</shortName>
        <ecNumber evidence="2">3.1.4.58</ecNumber>
    </recommendedName>
</protein>
<proteinExistence type="inferred from homology"/>
<dbReference type="InterPro" id="IPR014051">
    <property type="entry name" value="Phosphoesterase_HXTX"/>
</dbReference>
<dbReference type="PANTHER" id="PTHR35561:SF1">
    <property type="entry name" value="RNA 2',3'-CYCLIC PHOSPHODIESTERASE"/>
    <property type="match status" value="1"/>
</dbReference>
<dbReference type="HAMAP" id="MF_01940">
    <property type="entry name" value="RNA_CPDase"/>
    <property type="match status" value="1"/>
</dbReference>
<dbReference type="EC" id="3.1.4.58" evidence="2"/>
<comment type="function">
    <text evidence="2">Hydrolyzes RNA 2',3'-cyclic phosphodiester to an RNA 2'-phosphomonoester.</text>
</comment>
<feature type="active site" description="Proton acceptor" evidence="2">
    <location>
        <position position="125"/>
    </location>
</feature>
<gene>
    <name evidence="4" type="primary">thpR</name>
    <name evidence="4" type="ORF">RS130_02295</name>
</gene>
<dbReference type="InterPro" id="IPR009097">
    <property type="entry name" value="Cyclic_Pdiesterase"/>
</dbReference>
<evidence type="ECO:0000313" key="5">
    <source>
        <dbReference type="Proteomes" id="UP001247805"/>
    </source>
</evidence>
<feature type="active site" description="Proton donor" evidence="2">
    <location>
        <position position="38"/>
    </location>
</feature>
<dbReference type="Pfam" id="PF02834">
    <property type="entry name" value="LigT_PEase"/>
    <property type="match status" value="1"/>
</dbReference>
<name>A0ABU3SSB5_9ALTE</name>
<reference evidence="4 5" key="1">
    <citation type="submission" date="2023-10" db="EMBL/GenBank/DDBJ databases">
        <title>Glaciecola aquimarina strain GGW-M5 nov., isolated from a coastal seawater.</title>
        <authorList>
            <person name="Bayburt H."/>
            <person name="Kim J.M."/>
            <person name="Choi B.J."/>
            <person name="Jeon C.O."/>
        </authorList>
    </citation>
    <scope>NUCLEOTIDE SEQUENCE [LARGE SCALE GENOMIC DNA]</scope>
    <source>
        <strain evidence="4 5">KCTC 32108</strain>
    </source>
</reference>
<dbReference type="InterPro" id="IPR004175">
    <property type="entry name" value="RNA_CPDase"/>
</dbReference>
<evidence type="ECO:0000313" key="4">
    <source>
        <dbReference type="EMBL" id="MDU0352906.1"/>
    </source>
</evidence>
<feature type="short sequence motif" description="HXTX 1" evidence="2">
    <location>
        <begin position="38"/>
        <end position="41"/>
    </location>
</feature>
<keyword evidence="5" id="KW-1185">Reference proteome</keyword>
<keyword evidence="1 2" id="KW-0378">Hydrolase</keyword>
<accession>A0ABU3SSB5</accession>
<sequence length="182" mass="20270">MRAFLGLSPDASTKLAIEAWRNKALPCFSSPVPAANFHVTLAFLGQVNTKQLDKLTSQIDATINSRAQPKAFPVNLDFMGYWAKPKACWLGSEHTHSSHQQLVSQLQRIAKSSGLIISKQEYIAHLTLARKCAIEPPAPLIPPQFGWQAKAFHLFESVSSAHGVSYHIRQSWPLDMTFSFQQ</sequence>
<dbReference type="EMBL" id="JAWDIO010000002">
    <property type="protein sequence ID" value="MDU0352906.1"/>
    <property type="molecule type" value="Genomic_DNA"/>
</dbReference>
<comment type="caution">
    <text evidence="4">The sequence shown here is derived from an EMBL/GenBank/DDBJ whole genome shotgun (WGS) entry which is preliminary data.</text>
</comment>